<dbReference type="GO" id="GO:0008360">
    <property type="term" value="P:regulation of cell shape"/>
    <property type="evidence" value="ECO:0007669"/>
    <property type="project" value="UniProtKB-KW"/>
</dbReference>
<evidence type="ECO:0000313" key="19">
    <source>
        <dbReference type="Proteomes" id="UP000317315"/>
    </source>
</evidence>
<evidence type="ECO:0000256" key="5">
    <source>
        <dbReference type="ARBA" id="ARBA00022598"/>
    </source>
</evidence>
<dbReference type="Pfam" id="PF01225">
    <property type="entry name" value="Mur_ligase"/>
    <property type="match status" value="1"/>
</dbReference>
<evidence type="ECO:0000259" key="16">
    <source>
        <dbReference type="Pfam" id="PF02875"/>
    </source>
</evidence>
<comment type="pathway">
    <text evidence="2 14">Cell wall biogenesis; peptidoglycan biosynthesis.</text>
</comment>
<dbReference type="InterPro" id="IPR000713">
    <property type="entry name" value="Mur_ligase_N"/>
</dbReference>
<dbReference type="InterPro" id="IPR050061">
    <property type="entry name" value="MurCDEF_pg_biosynth"/>
</dbReference>
<proteinExistence type="inferred from homology"/>
<keyword evidence="4 14" id="KW-0963">Cytoplasm</keyword>
<dbReference type="Pfam" id="PF08245">
    <property type="entry name" value="Mur_ligase_M"/>
    <property type="match status" value="1"/>
</dbReference>
<evidence type="ECO:0000256" key="10">
    <source>
        <dbReference type="ARBA" id="ARBA00022984"/>
    </source>
</evidence>
<evidence type="ECO:0000256" key="13">
    <source>
        <dbReference type="ARBA" id="ARBA00047833"/>
    </source>
</evidence>
<dbReference type="GO" id="GO:0009252">
    <property type="term" value="P:peptidoglycan biosynthetic process"/>
    <property type="evidence" value="ECO:0007669"/>
    <property type="project" value="UniProtKB-UniRule"/>
</dbReference>
<evidence type="ECO:0000256" key="14">
    <source>
        <dbReference type="HAMAP-Rule" id="MF_00046"/>
    </source>
</evidence>
<evidence type="ECO:0000256" key="1">
    <source>
        <dbReference type="ARBA" id="ARBA00004496"/>
    </source>
</evidence>
<dbReference type="SUPFAM" id="SSF53623">
    <property type="entry name" value="MurD-like peptide ligases, catalytic domain"/>
    <property type="match status" value="1"/>
</dbReference>
<feature type="binding site" evidence="14">
    <location>
        <begin position="107"/>
        <end position="113"/>
    </location>
    <ligand>
        <name>ATP</name>
        <dbReference type="ChEBI" id="CHEBI:30616"/>
    </ligand>
</feature>
<comment type="catalytic activity">
    <reaction evidence="13 14">
        <text>UDP-N-acetyl-alpha-D-muramate + L-alanine + ATP = UDP-N-acetyl-alpha-D-muramoyl-L-alanine + ADP + phosphate + H(+)</text>
        <dbReference type="Rhea" id="RHEA:23372"/>
        <dbReference type="ChEBI" id="CHEBI:15378"/>
        <dbReference type="ChEBI" id="CHEBI:30616"/>
        <dbReference type="ChEBI" id="CHEBI:43474"/>
        <dbReference type="ChEBI" id="CHEBI:57972"/>
        <dbReference type="ChEBI" id="CHEBI:70757"/>
        <dbReference type="ChEBI" id="CHEBI:83898"/>
        <dbReference type="ChEBI" id="CHEBI:456216"/>
        <dbReference type="EC" id="6.3.2.8"/>
    </reaction>
</comment>
<gene>
    <name evidence="14" type="primary">murC</name>
    <name evidence="18" type="ORF">SAMN06269117_1012</name>
</gene>
<dbReference type="GO" id="GO:0071555">
    <property type="term" value="P:cell wall organization"/>
    <property type="evidence" value="ECO:0007669"/>
    <property type="project" value="UniProtKB-KW"/>
</dbReference>
<dbReference type="GO" id="GO:0005524">
    <property type="term" value="F:ATP binding"/>
    <property type="evidence" value="ECO:0007669"/>
    <property type="project" value="UniProtKB-UniRule"/>
</dbReference>
<dbReference type="InterPro" id="IPR036565">
    <property type="entry name" value="Mur-like_cat_sf"/>
</dbReference>
<dbReference type="RefSeq" id="WP_185954176.1">
    <property type="nucleotide sequence ID" value="NZ_FXTM01000001.1"/>
</dbReference>
<comment type="function">
    <text evidence="14">Cell wall formation.</text>
</comment>
<keyword evidence="7 14" id="KW-0547">Nucleotide-binding</keyword>
<dbReference type="PANTHER" id="PTHR43445">
    <property type="entry name" value="UDP-N-ACETYLMURAMATE--L-ALANINE LIGASE-RELATED"/>
    <property type="match status" value="1"/>
</dbReference>
<comment type="subcellular location">
    <subcellularLocation>
        <location evidence="1 14">Cytoplasm</location>
    </subcellularLocation>
</comment>
<keyword evidence="12 14" id="KW-0961">Cell wall biogenesis/degradation</keyword>
<evidence type="ECO:0000256" key="3">
    <source>
        <dbReference type="ARBA" id="ARBA00012211"/>
    </source>
</evidence>
<evidence type="ECO:0000259" key="15">
    <source>
        <dbReference type="Pfam" id="PF01225"/>
    </source>
</evidence>
<accession>A0A521AAC5</accession>
<dbReference type="Pfam" id="PF02875">
    <property type="entry name" value="Mur_ligase_C"/>
    <property type="match status" value="1"/>
</dbReference>
<keyword evidence="6 14" id="KW-0132">Cell division</keyword>
<reference evidence="18 19" key="1">
    <citation type="submission" date="2017-05" db="EMBL/GenBank/DDBJ databases">
        <authorList>
            <person name="Varghese N."/>
            <person name="Submissions S."/>
        </authorList>
    </citation>
    <scope>NUCLEOTIDE SEQUENCE [LARGE SCALE GENOMIC DNA]</scope>
    <source>
        <strain evidence="18 19">DSM 16304</strain>
    </source>
</reference>
<evidence type="ECO:0000256" key="4">
    <source>
        <dbReference type="ARBA" id="ARBA00022490"/>
    </source>
</evidence>
<name>A0A521AAC5_9BACT</name>
<dbReference type="SUPFAM" id="SSF53244">
    <property type="entry name" value="MurD-like peptide ligases, peptide-binding domain"/>
    <property type="match status" value="1"/>
</dbReference>
<dbReference type="GO" id="GO:0005737">
    <property type="term" value="C:cytoplasm"/>
    <property type="evidence" value="ECO:0007669"/>
    <property type="project" value="UniProtKB-SubCell"/>
</dbReference>
<dbReference type="SUPFAM" id="SSF51984">
    <property type="entry name" value="MurCD N-terminal domain"/>
    <property type="match status" value="1"/>
</dbReference>
<dbReference type="InterPro" id="IPR005758">
    <property type="entry name" value="UDP-N-AcMur_Ala_ligase_MurC"/>
</dbReference>
<feature type="domain" description="Mur ligase C-terminal" evidence="16">
    <location>
        <begin position="306"/>
        <end position="431"/>
    </location>
</feature>
<keyword evidence="11 14" id="KW-0131">Cell cycle</keyword>
<dbReference type="PANTHER" id="PTHR43445:SF3">
    <property type="entry name" value="UDP-N-ACETYLMURAMATE--L-ALANINE LIGASE"/>
    <property type="match status" value="1"/>
</dbReference>
<protein>
    <recommendedName>
        <fullName evidence="3 14">UDP-N-acetylmuramate--L-alanine ligase</fullName>
        <ecNumber evidence="3 14">6.3.2.8</ecNumber>
    </recommendedName>
    <alternativeName>
        <fullName evidence="14">UDP-N-acetylmuramoyl-L-alanine synthetase</fullName>
    </alternativeName>
</protein>
<keyword evidence="19" id="KW-1185">Reference proteome</keyword>
<dbReference type="Gene3D" id="3.90.190.20">
    <property type="entry name" value="Mur ligase, C-terminal domain"/>
    <property type="match status" value="1"/>
</dbReference>
<feature type="domain" description="Mur ligase N-terminal catalytic" evidence="15">
    <location>
        <begin position="3"/>
        <end position="99"/>
    </location>
</feature>
<dbReference type="Gene3D" id="3.40.50.720">
    <property type="entry name" value="NAD(P)-binding Rossmann-like Domain"/>
    <property type="match status" value="1"/>
</dbReference>
<dbReference type="Proteomes" id="UP000317315">
    <property type="component" value="Unassembled WGS sequence"/>
</dbReference>
<evidence type="ECO:0000256" key="12">
    <source>
        <dbReference type="ARBA" id="ARBA00023316"/>
    </source>
</evidence>
<evidence type="ECO:0000259" key="17">
    <source>
        <dbReference type="Pfam" id="PF08245"/>
    </source>
</evidence>
<dbReference type="InterPro" id="IPR013221">
    <property type="entry name" value="Mur_ligase_cen"/>
</dbReference>
<evidence type="ECO:0000256" key="2">
    <source>
        <dbReference type="ARBA" id="ARBA00004752"/>
    </source>
</evidence>
<organism evidence="18 19">
    <name type="scientific">Balnearium lithotrophicum</name>
    <dbReference type="NCBI Taxonomy" id="223788"/>
    <lineage>
        <taxon>Bacteria</taxon>
        <taxon>Pseudomonadati</taxon>
        <taxon>Aquificota</taxon>
        <taxon>Aquificia</taxon>
        <taxon>Desulfurobacteriales</taxon>
        <taxon>Desulfurobacteriaceae</taxon>
        <taxon>Balnearium</taxon>
    </lineage>
</organism>
<feature type="domain" description="Mur ligase central" evidence="17">
    <location>
        <begin position="105"/>
        <end position="283"/>
    </location>
</feature>
<evidence type="ECO:0000313" key="18">
    <source>
        <dbReference type="EMBL" id="SMO31742.1"/>
    </source>
</evidence>
<dbReference type="InterPro" id="IPR036615">
    <property type="entry name" value="Mur_ligase_C_dom_sf"/>
</dbReference>
<dbReference type="GO" id="GO:0008763">
    <property type="term" value="F:UDP-N-acetylmuramate-L-alanine ligase activity"/>
    <property type="evidence" value="ECO:0007669"/>
    <property type="project" value="UniProtKB-UniRule"/>
</dbReference>
<dbReference type="EC" id="6.3.2.8" evidence="3 14"/>
<keyword evidence="10 14" id="KW-0573">Peptidoglycan synthesis</keyword>
<dbReference type="InterPro" id="IPR004101">
    <property type="entry name" value="Mur_ligase_C"/>
</dbReference>
<evidence type="ECO:0000256" key="9">
    <source>
        <dbReference type="ARBA" id="ARBA00022960"/>
    </source>
</evidence>
<evidence type="ECO:0000256" key="6">
    <source>
        <dbReference type="ARBA" id="ARBA00022618"/>
    </source>
</evidence>
<keyword evidence="8 14" id="KW-0067">ATP-binding</keyword>
<dbReference type="Gene3D" id="3.40.1190.10">
    <property type="entry name" value="Mur-like, catalytic domain"/>
    <property type="match status" value="1"/>
</dbReference>
<keyword evidence="9 14" id="KW-0133">Cell shape</keyword>
<dbReference type="GO" id="GO:0051301">
    <property type="term" value="P:cell division"/>
    <property type="evidence" value="ECO:0007669"/>
    <property type="project" value="UniProtKB-KW"/>
</dbReference>
<dbReference type="UniPathway" id="UPA00219"/>
<evidence type="ECO:0000256" key="7">
    <source>
        <dbReference type="ARBA" id="ARBA00022741"/>
    </source>
</evidence>
<keyword evidence="5 14" id="KW-0436">Ligase</keyword>
<dbReference type="AlphaFoldDB" id="A0A521AAC5"/>
<evidence type="ECO:0000256" key="8">
    <source>
        <dbReference type="ARBA" id="ARBA00022840"/>
    </source>
</evidence>
<evidence type="ECO:0000256" key="11">
    <source>
        <dbReference type="ARBA" id="ARBA00023306"/>
    </source>
</evidence>
<dbReference type="EMBL" id="FXTM01000001">
    <property type="protein sequence ID" value="SMO31742.1"/>
    <property type="molecule type" value="Genomic_DNA"/>
</dbReference>
<sequence length="451" mass="49332">MVIHIVGIGGIGMSGIALVLKSEGYSVQGSDIRRSSMVDKLEESGIRVFIGHKKENVMGADIVIHSSAVKEDNPEIVAAREMGIPIIPRADVLSDLMKLKEGIAVAGTHGKTTTSSMVSKILYGAGLKPTILVGGKLSFLGGVNALKGEGNWIVAEADESDGTFLRLNPTFSVVTNIDADHLDHYGSFENLKRAFLDFANRVSFYGRVFLCTECQNVREIVPKIYKRKATYGFKNADFTAENLTFLKLGSLFDVKYKGEKLGRVKLNVPGKHNVLNALGALSVSLEVGVPFSEISENLEEFRNASRRMELKGTVGGVTFIDDYGHHPTEIEASYEALKNSFPDRRLVVLFQPHRYTRTALLWNEFVKVLREIDNLYICDIYSAGEVPIPDVSAEKLARECGALYCGSLEDACRTLRRELKPGDVFLSLGAGSVTNAFELITGEVNGESLSV</sequence>
<dbReference type="NCBIfam" id="TIGR01082">
    <property type="entry name" value="murC"/>
    <property type="match status" value="1"/>
</dbReference>
<dbReference type="HAMAP" id="MF_00046">
    <property type="entry name" value="MurC"/>
    <property type="match status" value="1"/>
</dbReference>
<comment type="similarity">
    <text evidence="14">Belongs to the MurCDEF family.</text>
</comment>